<feature type="transmembrane region" description="Helical" evidence="2">
    <location>
        <begin position="38"/>
        <end position="55"/>
    </location>
</feature>
<feature type="chain" id="PRO_5022079512" description="PE-PGRS family protein" evidence="3">
    <location>
        <begin position="24"/>
        <end position="286"/>
    </location>
</feature>
<keyword evidence="2" id="KW-1133">Transmembrane helix</keyword>
<accession>A0A516REV0</accession>
<keyword evidence="2" id="KW-0812">Transmembrane</keyword>
<organism evidence="4 5">
    <name type="scientific">Streptomyces spectabilis</name>
    <dbReference type="NCBI Taxonomy" id="68270"/>
    <lineage>
        <taxon>Bacteria</taxon>
        <taxon>Bacillati</taxon>
        <taxon>Actinomycetota</taxon>
        <taxon>Actinomycetes</taxon>
        <taxon>Kitasatosporales</taxon>
        <taxon>Streptomycetaceae</taxon>
        <taxon>Streptomyces</taxon>
    </lineage>
</organism>
<dbReference type="RefSeq" id="WP_144321398.1">
    <property type="nucleotide sequence ID" value="NZ_CP040916.1"/>
</dbReference>
<protein>
    <recommendedName>
        <fullName evidence="6">PE-PGRS family protein</fullName>
    </recommendedName>
</protein>
<dbReference type="AlphaFoldDB" id="A0A516REV0"/>
<dbReference type="EMBL" id="CP040916">
    <property type="protein sequence ID" value="QDQ14182.1"/>
    <property type="molecule type" value="Genomic_DNA"/>
</dbReference>
<dbReference type="Proteomes" id="UP000316806">
    <property type="component" value="Chromosome"/>
</dbReference>
<evidence type="ECO:0000256" key="1">
    <source>
        <dbReference type="SAM" id="MobiDB-lite"/>
    </source>
</evidence>
<evidence type="ECO:0000256" key="3">
    <source>
        <dbReference type="SAM" id="SignalP"/>
    </source>
</evidence>
<evidence type="ECO:0000313" key="5">
    <source>
        <dbReference type="Proteomes" id="UP000316806"/>
    </source>
</evidence>
<gene>
    <name evidence="4" type="ORF">FH965_29390</name>
</gene>
<proteinExistence type="predicted"/>
<feature type="region of interest" description="Disordered" evidence="1">
    <location>
        <begin position="136"/>
        <end position="156"/>
    </location>
</feature>
<feature type="signal peptide" evidence="3">
    <location>
        <begin position="1"/>
        <end position="23"/>
    </location>
</feature>
<evidence type="ECO:0000256" key="2">
    <source>
        <dbReference type="SAM" id="Phobius"/>
    </source>
</evidence>
<evidence type="ECO:0000313" key="4">
    <source>
        <dbReference type="EMBL" id="QDQ14182.1"/>
    </source>
</evidence>
<evidence type="ECO:0008006" key="6">
    <source>
        <dbReference type="Google" id="ProtNLM"/>
    </source>
</evidence>
<sequence>MSGGRSCRAIRAAVFAAACVLLAATGHALMSASPLPWWALPGAGAATFAGAWLLAGRERGVLVVTSASVVAQAALHTWFSLAQAAAQTSASGGASLAQQWARHLLCGADGMGAMSEAEAVRAVTDAGLADRMHEAAGHTRHSMGMQETAAPGPGAHDMAHMTSAGGHGGASDTASGAMDTAAGAMSGMHAGHDMGGMSPLGMLAAHLLAALLCGLWLAYGERAAFRIGRAVAGWLVAPLRLAFRLPPPPHRPRLRPRRDHRARRLRRLLLVHTITSRGPPLGIAVS</sequence>
<name>A0A516REV0_STRST</name>
<keyword evidence="3" id="KW-0732">Signal</keyword>
<keyword evidence="2" id="KW-0472">Membrane</keyword>
<feature type="transmembrane region" description="Helical" evidence="2">
    <location>
        <begin position="200"/>
        <end position="219"/>
    </location>
</feature>
<reference evidence="4 5" key="1">
    <citation type="journal article" date="2019" name="J. Ind. Microbiol. Biotechnol.">
        <title>The complete genomic sequence of Streptomyces spectabilis NRRL-2792 and identification of secondary metabolite biosynthetic gene clusters.</title>
        <authorList>
            <person name="Sinha A."/>
            <person name="Phillips-Salemka S."/>
            <person name="Niraula T.A."/>
            <person name="Short K.A."/>
            <person name="Niraula N.P."/>
        </authorList>
    </citation>
    <scope>NUCLEOTIDE SEQUENCE [LARGE SCALE GENOMIC DNA]</scope>
    <source>
        <strain evidence="4 5">NRRL 2792</strain>
    </source>
</reference>